<feature type="coiled-coil region" evidence="1">
    <location>
        <begin position="47"/>
        <end position="76"/>
    </location>
</feature>
<dbReference type="AlphaFoldDB" id="X0XJ13"/>
<evidence type="ECO:0000256" key="2">
    <source>
        <dbReference type="SAM" id="Phobius"/>
    </source>
</evidence>
<keyword evidence="2" id="KW-0472">Membrane</keyword>
<protein>
    <submittedName>
        <fullName evidence="3">Uncharacterized protein</fullName>
    </submittedName>
</protein>
<keyword evidence="2" id="KW-1133">Transmembrane helix</keyword>
<proteinExistence type="predicted"/>
<sequence>MTPSKKTSKKTSEIYEKAVSWFWVILFISAVLYLKGLLVDMHSQTDRLTYESQKIQAELEREREKNEDLYQEFYAELNKAIDDLIRAFNRGEIPYDNF</sequence>
<name>X0XJ13_9ZZZZ</name>
<keyword evidence="1" id="KW-0175">Coiled coil</keyword>
<dbReference type="EMBL" id="BARS01048452">
    <property type="protein sequence ID" value="GAG36643.1"/>
    <property type="molecule type" value="Genomic_DNA"/>
</dbReference>
<evidence type="ECO:0000313" key="3">
    <source>
        <dbReference type="EMBL" id="GAG36643.1"/>
    </source>
</evidence>
<evidence type="ECO:0000256" key="1">
    <source>
        <dbReference type="SAM" id="Coils"/>
    </source>
</evidence>
<feature type="transmembrane region" description="Helical" evidence="2">
    <location>
        <begin position="20"/>
        <end position="38"/>
    </location>
</feature>
<comment type="caution">
    <text evidence="3">The sequence shown here is derived from an EMBL/GenBank/DDBJ whole genome shotgun (WGS) entry which is preliminary data.</text>
</comment>
<accession>X0XJ13</accession>
<reference evidence="3" key="1">
    <citation type="journal article" date="2014" name="Front. Microbiol.">
        <title>High frequency of phylogenetically diverse reductive dehalogenase-homologous genes in deep subseafloor sedimentary metagenomes.</title>
        <authorList>
            <person name="Kawai M."/>
            <person name="Futagami T."/>
            <person name="Toyoda A."/>
            <person name="Takaki Y."/>
            <person name="Nishi S."/>
            <person name="Hori S."/>
            <person name="Arai W."/>
            <person name="Tsubouchi T."/>
            <person name="Morono Y."/>
            <person name="Uchiyama I."/>
            <person name="Ito T."/>
            <person name="Fujiyama A."/>
            <person name="Inagaki F."/>
            <person name="Takami H."/>
        </authorList>
    </citation>
    <scope>NUCLEOTIDE SEQUENCE</scope>
    <source>
        <strain evidence="3">Expedition CK06-06</strain>
    </source>
</reference>
<keyword evidence="2" id="KW-0812">Transmembrane</keyword>
<gene>
    <name evidence="3" type="ORF">S01H1_72617</name>
</gene>
<organism evidence="3">
    <name type="scientific">marine sediment metagenome</name>
    <dbReference type="NCBI Taxonomy" id="412755"/>
    <lineage>
        <taxon>unclassified sequences</taxon>
        <taxon>metagenomes</taxon>
        <taxon>ecological metagenomes</taxon>
    </lineage>
</organism>